<dbReference type="EnsemblPlants" id="ORUFI10G02250.1">
    <property type="protein sequence ID" value="ORUFI10G02250.1"/>
    <property type="gene ID" value="ORUFI10G02250"/>
</dbReference>
<protein>
    <submittedName>
        <fullName evidence="2">Uncharacterized protein</fullName>
    </submittedName>
</protein>
<evidence type="ECO:0000313" key="2">
    <source>
        <dbReference type="EnsemblPlants" id="ORUFI10G02250.1"/>
    </source>
</evidence>
<reference evidence="2" key="2">
    <citation type="submission" date="2015-06" db="UniProtKB">
        <authorList>
            <consortium name="EnsemblPlants"/>
        </authorList>
    </citation>
    <scope>IDENTIFICATION</scope>
</reference>
<feature type="signal peptide" evidence="1">
    <location>
        <begin position="1"/>
        <end position="32"/>
    </location>
</feature>
<evidence type="ECO:0000256" key="1">
    <source>
        <dbReference type="SAM" id="SignalP"/>
    </source>
</evidence>
<reference evidence="3" key="1">
    <citation type="submission" date="2013-06" db="EMBL/GenBank/DDBJ databases">
        <authorList>
            <person name="Zhao Q."/>
        </authorList>
    </citation>
    <scope>NUCLEOTIDE SEQUENCE</scope>
    <source>
        <strain evidence="3">cv. W1943</strain>
    </source>
</reference>
<dbReference type="Gramene" id="ORUFI10G02250.1">
    <property type="protein sequence ID" value="ORUFI10G02250.1"/>
    <property type="gene ID" value="ORUFI10G02250"/>
</dbReference>
<sequence length="69" mass="7431">MLVTSIFFLLSLILSLLLFLLSSPLFPIPSSATDDGKMAYGHREDRIRAGPDILEALGRLDAMGLGVSP</sequence>
<feature type="chain" id="PRO_5002371701" evidence="1">
    <location>
        <begin position="33"/>
        <end position="69"/>
    </location>
</feature>
<keyword evidence="3" id="KW-1185">Reference proteome</keyword>
<dbReference type="HOGENOM" id="CLU_2780304_0_0_1"/>
<dbReference type="Proteomes" id="UP000008022">
    <property type="component" value="Unassembled WGS sequence"/>
</dbReference>
<dbReference type="OMA" id="GHREDRI"/>
<name>A0A0E0QW86_ORYRU</name>
<dbReference type="AlphaFoldDB" id="A0A0E0QW86"/>
<accession>A0A0E0QW86</accession>
<keyword evidence="1" id="KW-0732">Signal</keyword>
<proteinExistence type="predicted"/>
<organism evidence="2 3">
    <name type="scientific">Oryza rufipogon</name>
    <name type="common">Brownbeard rice</name>
    <name type="synonym">Asian wild rice</name>
    <dbReference type="NCBI Taxonomy" id="4529"/>
    <lineage>
        <taxon>Eukaryota</taxon>
        <taxon>Viridiplantae</taxon>
        <taxon>Streptophyta</taxon>
        <taxon>Embryophyta</taxon>
        <taxon>Tracheophyta</taxon>
        <taxon>Spermatophyta</taxon>
        <taxon>Magnoliopsida</taxon>
        <taxon>Liliopsida</taxon>
        <taxon>Poales</taxon>
        <taxon>Poaceae</taxon>
        <taxon>BOP clade</taxon>
        <taxon>Oryzoideae</taxon>
        <taxon>Oryzeae</taxon>
        <taxon>Oryzinae</taxon>
        <taxon>Oryza</taxon>
    </lineage>
</organism>
<evidence type="ECO:0000313" key="3">
    <source>
        <dbReference type="Proteomes" id="UP000008022"/>
    </source>
</evidence>